<comment type="caution">
    <text evidence="3">The sequence shown here is derived from an EMBL/GenBank/DDBJ whole genome shotgun (WGS) entry which is preliminary data.</text>
</comment>
<gene>
    <name evidence="3" type="ORF">SADUNF_Sadunf04G0031400</name>
</gene>
<evidence type="ECO:0000256" key="2">
    <source>
        <dbReference type="PROSITE-ProRule" id="PRU00708"/>
    </source>
</evidence>
<dbReference type="Proteomes" id="UP000657918">
    <property type="component" value="Chromosome 4"/>
</dbReference>
<evidence type="ECO:0000256" key="1">
    <source>
        <dbReference type="ARBA" id="ARBA00022737"/>
    </source>
</evidence>
<dbReference type="Pfam" id="PF13041">
    <property type="entry name" value="PPR_2"/>
    <property type="match status" value="1"/>
</dbReference>
<name>A0A835KD17_9ROSI</name>
<proteinExistence type="predicted"/>
<dbReference type="InterPro" id="IPR011990">
    <property type="entry name" value="TPR-like_helical_dom_sf"/>
</dbReference>
<dbReference type="OrthoDB" id="185373at2759"/>
<keyword evidence="4" id="KW-1185">Reference proteome</keyword>
<dbReference type="InterPro" id="IPR002885">
    <property type="entry name" value="PPR_rpt"/>
</dbReference>
<feature type="repeat" description="PPR" evidence="2">
    <location>
        <begin position="24"/>
        <end position="59"/>
    </location>
</feature>
<dbReference type="EMBL" id="JADGMS010000004">
    <property type="protein sequence ID" value="KAF9683606.1"/>
    <property type="molecule type" value="Genomic_DNA"/>
</dbReference>
<sequence>MPLVAIRILHKMDDFGCKTADKYYIIVYSVVVEENQLKDGNMNKAMGLFDDMKRKGIEPNVFAYSLSRMNVL</sequence>
<accession>A0A835KD17</accession>
<reference evidence="3 4" key="1">
    <citation type="submission" date="2020-10" db="EMBL/GenBank/DDBJ databases">
        <title>Plant Genome Project.</title>
        <authorList>
            <person name="Zhang R.-G."/>
        </authorList>
    </citation>
    <scope>NUCLEOTIDE SEQUENCE [LARGE SCALE GENOMIC DNA]</scope>
    <source>
        <strain evidence="3">FAFU-HL-1</strain>
        <tissue evidence="3">Leaf</tissue>
    </source>
</reference>
<dbReference type="NCBIfam" id="TIGR00756">
    <property type="entry name" value="PPR"/>
    <property type="match status" value="1"/>
</dbReference>
<organism evidence="3 4">
    <name type="scientific">Salix dunnii</name>
    <dbReference type="NCBI Taxonomy" id="1413687"/>
    <lineage>
        <taxon>Eukaryota</taxon>
        <taxon>Viridiplantae</taxon>
        <taxon>Streptophyta</taxon>
        <taxon>Embryophyta</taxon>
        <taxon>Tracheophyta</taxon>
        <taxon>Spermatophyta</taxon>
        <taxon>Magnoliopsida</taxon>
        <taxon>eudicotyledons</taxon>
        <taxon>Gunneridae</taxon>
        <taxon>Pentapetalae</taxon>
        <taxon>rosids</taxon>
        <taxon>fabids</taxon>
        <taxon>Malpighiales</taxon>
        <taxon>Salicaceae</taxon>
        <taxon>Saliceae</taxon>
        <taxon>Salix</taxon>
    </lineage>
</organism>
<dbReference type="PROSITE" id="PS51375">
    <property type="entry name" value="PPR"/>
    <property type="match status" value="1"/>
</dbReference>
<evidence type="ECO:0008006" key="5">
    <source>
        <dbReference type="Google" id="ProtNLM"/>
    </source>
</evidence>
<evidence type="ECO:0000313" key="4">
    <source>
        <dbReference type="Proteomes" id="UP000657918"/>
    </source>
</evidence>
<dbReference type="AlphaFoldDB" id="A0A835KD17"/>
<dbReference type="Gene3D" id="1.25.40.10">
    <property type="entry name" value="Tetratricopeptide repeat domain"/>
    <property type="match status" value="1"/>
</dbReference>
<protein>
    <recommendedName>
        <fullName evidence="5">Pentatricopeptide repeat-containing protein</fullName>
    </recommendedName>
</protein>
<keyword evidence="1" id="KW-0677">Repeat</keyword>
<evidence type="ECO:0000313" key="3">
    <source>
        <dbReference type="EMBL" id="KAF9683606.1"/>
    </source>
</evidence>